<feature type="region of interest" description="Disordered" evidence="15">
    <location>
        <begin position="1416"/>
        <end position="1438"/>
    </location>
</feature>
<dbReference type="FunFam" id="2.70.150.10:FF:000035">
    <property type="entry name" value="Cation-transporting ATPase"/>
    <property type="match status" value="2"/>
</dbReference>
<keyword evidence="9 14" id="KW-0460">Magnesium</keyword>
<feature type="transmembrane region" description="Helical" evidence="14">
    <location>
        <begin position="2230"/>
        <end position="2247"/>
    </location>
</feature>
<dbReference type="FunFam" id="1.20.1110.10:FF:000023">
    <property type="entry name" value="Cation-transporting ATPase"/>
    <property type="match status" value="2"/>
</dbReference>
<dbReference type="PRINTS" id="PR00121">
    <property type="entry name" value="NAKATPASE"/>
</dbReference>
<reference evidence="19" key="1">
    <citation type="submission" date="2022-03" db="EMBL/GenBank/DDBJ databases">
        <authorList>
            <person name="Alioto T."/>
            <person name="Alioto T."/>
            <person name="Gomez Garrido J."/>
        </authorList>
    </citation>
    <scope>NUCLEOTIDE SEQUENCE</scope>
</reference>
<keyword evidence="20" id="KW-1185">Reference proteome</keyword>
<evidence type="ECO:0000259" key="18">
    <source>
        <dbReference type="Pfam" id="PF12409"/>
    </source>
</evidence>
<feature type="compositionally biased region" description="Basic residues" evidence="15">
    <location>
        <begin position="1474"/>
        <end position="1487"/>
    </location>
</feature>
<dbReference type="SUPFAM" id="SSF81660">
    <property type="entry name" value="Metal cation-transporting ATPase, ATP-binding domain N"/>
    <property type="match status" value="2"/>
</dbReference>
<dbReference type="SUPFAM" id="SSF81653">
    <property type="entry name" value="Calcium ATPase, transduction domain A"/>
    <property type="match status" value="2"/>
</dbReference>
<dbReference type="GO" id="GO:0015203">
    <property type="term" value="F:polyamine transmembrane transporter activity"/>
    <property type="evidence" value="ECO:0007669"/>
    <property type="project" value="TreeGrafter"/>
</dbReference>
<evidence type="ECO:0000256" key="14">
    <source>
        <dbReference type="RuleBase" id="RU362082"/>
    </source>
</evidence>
<feature type="region of interest" description="Disordered" evidence="15">
    <location>
        <begin position="1327"/>
        <end position="1371"/>
    </location>
</feature>
<dbReference type="InterPro" id="IPR018303">
    <property type="entry name" value="ATPase_P-typ_P_site"/>
</dbReference>
<keyword evidence="6 14" id="KW-0547">Nucleotide-binding</keyword>
<feature type="transmembrane region" description="Helical" evidence="14">
    <location>
        <begin position="2917"/>
        <end position="2938"/>
    </location>
</feature>
<evidence type="ECO:0000256" key="8">
    <source>
        <dbReference type="ARBA" id="ARBA00022840"/>
    </source>
</evidence>
<dbReference type="FunFam" id="3.40.1110.10:FF:000026">
    <property type="entry name" value="Cation-transporting ATPase"/>
    <property type="match status" value="2"/>
</dbReference>
<dbReference type="PANTHER" id="PTHR45630">
    <property type="entry name" value="CATION-TRANSPORTING ATPASE-RELATED"/>
    <property type="match status" value="1"/>
</dbReference>
<dbReference type="GO" id="GO:0019829">
    <property type="term" value="F:ATPase-coupled monoatomic cation transmembrane transporter activity"/>
    <property type="evidence" value="ECO:0007669"/>
    <property type="project" value="UniProtKB-UniRule"/>
</dbReference>
<evidence type="ECO:0000256" key="6">
    <source>
        <dbReference type="ARBA" id="ARBA00022741"/>
    </source>
</evidence>
<dbReference type="InterPro" id="IPR047821">
    <property type="entry name" value="P5B-type_ATPase"/>
</dbReference>
<evidence type="ECO:0000256" key="7">
    <source>
        <dbReference type="ARBA" id="ARBA00022753"/>
    </source>
</evidence>
<feature type="domain" description="P-type ATPase A" evidence="16">
    <location>
        <begin position="2290"/>
        <end position="2412"/>
    </location>
</feature>
<evidence type="ECO:0000256" key="9">
    <source>
        <dbReference type="ARBA" id="ARBA00022842"/>
    </source>
</evidence>
<dbReference type="InterPro" id="IPR006544">
    <property type="entry name" value="P-type_TPase_V"/>
</dbReference>
<dbReference type="SUPFAM" id="SSF81665">
    <property type="entry name" value="Calcium ATPase, transmembrane domain M"/>
    <property type="match status" value="3"/>
</dbReference>
<feature type="region of interest" description="Disordered" evidence="15">
    <location>
        <begin position="1474"/>
        <end position="1493"/>
    </location>
</feature>
<evidence type="ECO:0000256" key="13">
    <source>
        <dbReference type="ARBA" id="ARBA00049360"/>
    </source>
</evidence>
<feature type="transmembrane region" description="Helical" evidence="14">
    <location>
        <begin position="2464"/>
        <end position="2485"/>
    </location>
</feature>
<dbReference type="GO" id="GO:0015662">
    <property type="term" value="F:P-type ion transporter activity"/>
    <property type="evidence" value="ECO:0007669"/>
    <property type="project" value="InterPro"/>
</dbReference>
<name>A0AAD1RCA9_PELCU</name>
<evidence type="ECO:0000313" key="19">
    <source>
        <dbReference type="EMBL" id="CAH2247929.1"/>
    </source>
</evidence>
<dbReference type="Pfam" id="PF00690">
    <property type="entry name" value="Cation_ATPase_N"/>
    <property type="match status" value="1"/>
</dbReference>
<dbReference type="NCBIfam" id="TIGR01657">
    <property type="entry name" value="P-ATPase-V"/>
    <property type="match status" value="2"/>
</dbReference>
<feature type="transmembrane region" description="Helical" evidence="14">
    <location>
        <begin position="963"/>
        <end position="985"/>
    </location>
</feature>
<evidence type="ECO:0000256" key="11">
    <source>
        <dbReference type="ARBA" id="ARBA00022989"/>
    </source>
</evidence>
<comment type="catalytic activity">
    <reaction evidence="13 14">
        <text>ATP + H2O = ADP + phosphate + H(+)</text>
        <dbReference type="Rhea" id="RHEA:13065"/>
        <dbReference type="ChEBI" id="CHEBI:15377"/>
        <dbReference type="ChEBI" id="CHEBI:15378"/>
        <dbReference type="ChEBI" id="CHEBI:30616"/>
        <dbReference type="ChEBI" id="CHEBI:43474"/>
        <dbReference type="ChEBI" id="CHEBI:456216"/>
    </reaction>
</comment>
<feature type="domain" description="P5B-type ATPase N-terminal" evidence="18">
    <location>
        <begin position="17"/>
        <end position="138"/>
    </location>
</feature>
<feature type="region of interest" description="Disordered" evidence="15">
    <location>
        <begin position="1535"/>
        <end position="1563"/>
    </location>
</feature>
<dbReference type="Pfam" id="PF00122">
    <property type="entry name" value="E1-E2_ATPase"/>
    <property type="match status" value="2"/>
</dbReference>
<dbReference type="FunFam" id="3.40.50.1000:FF:000068">
    <property type="entry name" value="Cation-transporting ATPase"/>
    <property type="match status" value="1"/>
</dbReference>
<dbReference type="InterPro" id="IPR023298">
    <property type="entry name" value="ATPase_P-typ_TM_dom_sf"/>
</dbReference>
<dbReference type="NCBIfam" id="TIGR01494">
    <property type="entry name" value="ATPase_P-type"/>
    <property type="match status" value="3"/>
</dbReference>
<feature type="transmembrane region" description="Helical" evidence="14">
    <location>
        <begin position="3101"/>
        <end position="3119"/>
    </location>
</feature>
<dbReference type="PRINTS" id="PR00119">
    <property type="entry name" value="CATATPASE"/>
</dbReference>
<feature type="transmembrane region" description="Helical" evidence="14">
    <location>
        <begin position="2959"/>
        <end position="2977"/>
    </location>
</feature>
<keyword evidence="8 14" id="KW-0067">ATP-binding</keyword>
<feature type="transmembrane region" description="Helical" evidence="14">
    <location>
        <begin position="923"/>
        <end position="942"/>
    </location>
</feature>
<feature type="transmembrane region" description="Helical" evidence="14">
    <location>
        <begin position="430"/>
        <end position="453"/>
    </location>
</feature>
<dbReference type="InterPro" id="IPR044492">
    <property type="entry name" value="P_typ_ATPase_HD_dom"/>
</dbReference>
<dbReference type="EC" id="7.2.2.-" evidence="14"/>
<evidence type="ECO:0000313" key="20">
    <source>
        <dbReference type="Proteomes" id="UP001295444"/>
    </source>
</evidence>
<dbReference type="GO" id="GO:0016887">
    <property type="term" value="F:ATP hydrolysis activity"/>
    <property type="evidence" value="ECO:0007669"/>
    <property type="project" value="InterPro"/>
</dbReference>
<keyword evidence="4 14" id="KW-0812">Transmembrane</keyword>
<dbReference type="Gene3D" id="2.70.150.10">
    <property type="entry name" value="Calcium-transporting ATPase, cytoplasmic transduction domain A"/>
    <property type="match status" value="2"/>
</dbReference>
<dbReference type="GO" id="GO:0005524">
    <property type="term" value="F:ATP binding"/>
    <property type="evidence" value="ECO:0007669"/>
    <property type="project" value="UniProtKB-UniRule"/>
</dbReference>
<evidence type="ECO:0000256" key="2">
    <source>
        <dbReference type="ARBA" id="ARBA00006000"/>
    </source>
</evidence>
<evidence type="ECO:0000256" key="5">
    <source>
        <dbReference type="ARBA" id="ARBA00022723"/>
    </source>
</evidence>
<dbReference type="PANTHER" id="PTHR45630:SF1">
    <property type="entry name" value="CATION-TRANSPORTING ATPASE 13A4-RELATED"/>
    <property type="match status" value="1"/>
</dbReference>
<evidence type="ECO:0000256" key="1">
    <source>
        <dbReference type="ARBA" id="ARBA00004107"/>
    </source>
</evidence>
<feature type="transmembrane region" description="Helical" evidence="14">
    <location>
        <begin position="3033"/>
        <end position="3050"/>
    </location>
</feature>
<feature type="transmembrane region" description="Helical" evidence="14">
    <location>
        <begin position="1872"/>
        <end position="1890"/>
    </location>
</feature>
<keyword evidence="7" id="KW-0967">Endosome</keyword>
<gene>
    <name evidence="19" type="ORF">PECUL_23A018492</name>
</gene>
<feature type="transmembrane region" description="Helical" evidence="14">
    <location>
        <begin position="2428"/>
        <end position="2449"/>
    </location>
</feature>
<keyword evidence="3" id="KW-0597">Phosphoprotein</keyword>
<accession>A0AAD1RCA9</accession>
<evidence type="ECO:0000259" key="17">
    <source>
        <dbReference type="Pfam" id="PF00690"/>
    </source>
</evidence>
<feature type="transmembrane region" description="Helical" evidence="14">
    <location>
        <begin position="222"/>
        <end position="241"/>
    </location>
</feature>
<dbReference type="InterPro" id="IPR036412">
    <property type="entry name" value="HAD-like_sf"/>
</dbReference>
<feature type="compositionally biased region" description="Polar residues" evidence="15">
    <location>
        <begin position="1420"/>
        <end position="1429"/>
    </location>
</feature>
<dbReference type="GO" id="GO:0006874">
    <property type="term" value="P:intracellular calcium ion homeostasis"/>
    <property type="evidence" value="ECO:0007669"/>
    <property type="project" value="TreeGrafter"/>
</dbReference>
<dbReference type="InterPro" id="IPR023299">
    <property type="entry name" value="ATPase_P-typ_cyto_dom_N"/>
</dbReference>
<dbReference type="SUPFAM" id="SSF56784">
    <property type="entry name" value="HAD-like"/>
    <property type="match status" value="3"/>
</dbReference>
<feature type="transmembrane region" description="Helical" evidence="14">
    <location>
        <begin position="394"/>
        <end position="418"/>
    </location>
</feature>
<keyword evidence="10 14" id="KW-1278">Translocase</keyword>
<dbReference type="Pfam" id="PF13246">
    <property type="entry name" value="Cation_ATPase"/>
    <property type="match status" value="2"/>
</dbReference>
<dbReference type="FunFam" id="3.40.50.1000:FF:000075">
    <property type="entry name" value="Cation-transporting ATPase"/>
    <property type="match status" value="1"/>
</dbReference>
<dbReference type="SFLD" id="SFLDS00003">
    <property type="entry name" value="Haloacid_Dehalogenase"/>
    <property type="match status" value="1"/>
</dbReference>
<dbReference type="EMBL" id="OW240913">
    <property type="protein sequence ID" value="CAH2247929.1"/>
    <property type="molecule type" value="Genomic_DNA"/>
</dbReference>
<evidence type="ECO:0000259" key="16">
    <source>
        <dbReference type="Pfam" id="PF00122"/>
    </source>
</evidence>
<feature type="domain" description="P-type ATPase A" evidence="16">
    <location>
        <begin position="259"/>
        <end position="380"/>
    </location>
</feature>
<keyword evidence="11 14" id="KW-1133">Transmembrane helix</keyword>
<feature type="transmembrane region" description="Helical" evidence="14">
    <location>
        <begin position="1802"/>
        <end position="1824"/>
    </location>
</feature>
<evidence type="ECO:0000256" key="10">
    <source>
        <dbReference type="ARBA" id="ARBA00022967"/>
    </source>
</evidence>
<evidence type="ECO:0000256" key="4">
    <source>
        <dbReference type="ARBA" id="ARBA00022692"/>
    </source>
</evidence>
<feature type="transmembrane region" description="Helical" evidence="14">
    <location>
        <begin position="1734"/>
        <end position="1756"/>
    </location>
</feature>
<feature type="domain" description="Cation-transporting P-type ATPase N-terminal" evidence="17">
    <location>
        <begin position="166"/>
        <end position="214"/>
    </location>
</feature>
<dbReference type="Gene3D" id="3.40.50.1000">
    <property type="entry name" value="HAD superfamily/HAD-like"/>
    <property type="match status" value="3"/>
</dbReference>
<feature type="transmembrane region" description="Helical" evidence="14">
    <location>
        <begin position="1033"/>
        <end position="1051"/>
    </location>
</feature>
<organism evidence="19 20">
    <name type="scientific">Pelobates cultripes</name>
    <name type="common">Western spadefoot toad</name>
    <dbReference type="NCBI Taxonomy" id="61616"/>
    <lineage>
        <taxon>Eukaryota</taxon>
        <taxon>Metazoa</taxon>
        <taxon>Chordata</taxon>
        <taxon>Craniata</taxon>
        <taxon>Vertebrata</taxon>
        <taxon>Euteleostomi</taxon>
        <taxon>Amphibia</taxon>
        <taxon>Batrachia</taxon>
        <taxon>Anura</taxon>
        <taxon>Pelobatoidea</taxon>
        <taxon>Pelobatidae</taxon>
        <taxon>Pelobates</taxon>
    </lineage>
</organism>
<feature type="transmembrane region" description="Helical" evidence="14">
    <location>
        <begin position="895"/>
        <end position="917"/>
    </location>
</feature>
<feature type="transmembrane region" description="Helical" evidence="14">
    <location>
        <begin position="34"/>
        <end position="53"/>
    </location>
</feature>
<comment type="subcellular location">
    <subcellularLocation>
        <location evidence="1">Late endosome membrane</location>
        <topology evidence="1">Multi-pass membrane protein</topology>
    </subcellularLocation>
    <subcellularLocation>
        <location evidence="14">Membrane</location>
        <topology evidence="14">Multi-pass membrane protein</topology>
    </subcellularLocation>
</comment>
<dbReference type="GO" id="GO:0031902">
    <property type="term" value="C:late endosome membrane"/>
    <property type="evidence" value="ECO:0007669"/>
    <property type="project" value="UniProtKB-SubCell"/>
</dbReference>
<keyword evidence="12 14" id="KW-0472">Membrane</keyword>
<dbReference type="InterPro" id="IPR001757">
    <property type="entry name" value="P_typ_ATPase"/>
</dbReference>
<dbReference type="Pfam" id="PF12409">
    <property type="entry name" value="P5-ATPase"/>
    <property type="match status" value="2"/>
</dbReference>
<evidence type="ECO:0000256" key="12">
    <source>
        <dbReference type="ARBA" id="ARBA00023136"/>
    </source>
</evidence>
<feature type="transmembrane region" description="Helical" evidence="14">
    <location>
        <begin position="1099"/>
        <end position="1118"/>
    </location>
</feature>
<dbReference type="PROSITE" id="PS00154">
    <property type="entry name" value="ATPASE_E1_E2"/>
    <property type="match status" value="2"/>
</dbReference>
<feature type="domain" description="P5B-type ATPase N-terminal" evidence="18">
    <location>
        <begin position="2068"/>
        <end position="2169"/>
    </location>
</feature>
<sequence length="3213" mass="364005">MGEKYKEGHHALLNQGEENEMDIFGYKKHLCRQILCILGYIFSLGFLWLLFYWKPEWYVYANCIPCSLQEANIVLLTSTDQFKEQNWKKVQSIQLSEMNYRSYSANTKDAGSVFNRAVINDLLHVRYIQVQKIRYIWDDCQKQFTKSGVLEDSYTCAAIHDKFGYGFMQEEQEFRRHVCGPNIIDVGIPPIWKLLVKEVLNPFYVFQLFSVCLWFAEEYNEYAVAIILMSLVCIALSVYTLRKQSVKLHRLVESHNNIMVSVYGKQTGVSEEQSRNLAPGDVLVIKRNTILPCDALLISGGCIVNESMLTGESIPVTKTPLPNTDDTQPWKVHSVHDYKRHILFCGTEVIQSKGSDINPVKAVVMKTGFNTAKGDLVRSILYPKPVNYKLFRDALIFLCCLIGLSLIGMIYAVCIFSLKGTEAGEVVKKALDVITIAVPPALPAALTAGIIYAQQRLEKAGIFCISPQRINLCGTLNLFCFDKTGTLTEDGMDLWGVVPSNGYQFQDIIPLTEDTPLPWGHLFGALASCHSLITLDGKVQGDPLDVKMFECTGWVIEDLEEASTQSVTLKPGPNECNVHAEGIAVLQQFPFSSGLQRMSVITQVLNEVGYSVYMKGAPEMVASFCKKDTVPSNFSDELELYTKQGFRVIGLAYKTLEDQEHFNVSALKREEAECNLNFLGLLVLENRLKLETRPVLRELVSSNIRTVMITGDNLQTAVTVAKNCRMIAEGSSVILIDAKEPDGSNLQSVTWTLVQGSKTKVSEFKEICLNIEDLPKNYDKPQYHFAMTGRSYQVLSHYYKNLLEKILINGTIFARMSPGDKSSLVEEFQKLGYYVGMCGDGANDCGALKMAHVGISLSEQEASVASPFTSQTPNIECVPKLLKEGRAALVTSFCVFKYMALYSMIQYIGVLLLYWQLNTYSNYQFLFQDLAITTVISVTMSLNHAYPKLAPYRPPAQLISPPLLLSVILNIILSMALQICGFLIVQDQAWYSSIAIIRACTHLDSSGLNNVTDSGSISNLTAGPSSFQTYEDTTVWLLGTFNCLIIAFMVSKGKPFRQPIYTNYIFVIVILFQMAVCLFLLFADIENLYTAMELVCTPILWRGAIIIILLIAFAISYITEEAIIENRALWNMLKRLFRYQSKSPYKKLQRLLATEEDWPPVNRKDHFLPTNFVQNSKMGEYVNPTFESGKAPKQPSKPMHGWYHCTREMLLNTYQKCGLLATSNRTSLCMGVITVPGRCWETTTKTQKIGVPRHNQRHQIAIPAQEQLADAFFVLPNGQKDPTEDRGLHRLPSHKICVGNHSARSAPRRTTGRTTQDIGNLLQRPMMPKMAASPDRTPTLQDEGEQSGAEQELPAAQPNRGTLANRDNLTPATKQDIADLLKEIRQMHAVDVELLRTEMQTVTTRTQAAEEEILELRPEASQSNPTTRLDLTENRNRSTSLKLRGIPDSVDSTELPHYLRRLTATFLPHAQAKKFRSKKTDKHRPQFHKMSSSAVRGKMPLAFESSHITFYQDLTRNTVSWRRSLDQSLITTGGQAVSALTGDPRQNHREQGEPGRPDLNRKNCISTHKQTPLREATHTHKQPLGSTQVDTTWVQIDYMSKFQEMLPNTHKCVFWQQHITGYVNLYLSCKNYGKLCTDYVTHHSILINGTIFARMSPGDKSSLVEEFQKLGYYVGMCGDGANDCGALKMAHVGISLSEQEASVASPFTSQTPNIECVPKLLKEGRAALVTSFCVFKYMALYSMIQYIGVLLLYWQLNTYSNYQFLFQDLAITTVISVTMSLNHAYPKLAPYRPPAQLISPPLLLSVILNIILSMALQICGFLIVQDQVWYSSIAIVRVCTHLDSSGLNNVTDSGSISNSTAGPSSFQTYEDTTVWLLGTFNCLIIAFMVSKGKPFRQPIYTNYIFVIVILFQMAVCLFLLFADIENLYTAMELVCTPILWRGAIIIILLIAFAISYITEEAIIENRALWNMLKRLFRYQSKSPYKKLQRLLATEEDWPPVGTKKFGSLEDRWSVSSWKGKVCCLREKKITRLQEEAAGESELRSQYKVDTVSSCSRWWRSGHCLDGSLFLYARYFLTGGILLLLFYWKPEWSVWSNCVPSSLEKANVVLLRSTDERKKYTRKKVRWITLTEAIRKPDLKCNYSESSMNLQAGEYKVKYIRVQKIRYVWDNFKKEFQKIGTLEEEYTCFDIHSMYGTGLTKEEQDIRRLICGQNTIEVEVAPLWKLLINKVLNLFYVYQFFTVVLWLAEGYLGYAIAILLLCICTITLSLMELRQQSSKLHNLVKAHNNMKVTICRRDNDFSEVESRYLVPGDIIILSGKNFFMSCDAILINGNCIVNEGMLTGECIPVTKTQLPHGDSTQSWKKHSGEDYKRHILFCGTEVIRTESTAQGPARAVVLRTGFNTTKGDMVRSILYPKPLNFKLHRDVKWFFVFLGILAIVGILYAVIIFVQRKNVSAWRIIVESLVLLTSAICPIIPAALTVGILYGQSRLKKKNIFCISPDRINMCGQLNLFCFDKTGTLTEDGLDLMGIIPSSGKCFSEMLDYTQVNELPWGQFFGAMTSCHSLIMVDGTMQGDPLDIKMFQATQWEIEDTAAEITHVQLLQIKSLQMTSKITIQGVTVLFQYPFSSGLQRMSVITKVIGEEELFVYMKGAPEMVTKFCKPETVPYEFFEVLEQYTFQGLRVIGVAYKILEHCDDFDIIEREEVESDLEFLGLLILENRLKPETKSILEELNAANIRTVMITGDNIQTATTVARNCSMIPETSKVILVEARGPEGCSPASITCKLLEYPQGKCNVNDTYIKVEDALESQDHSKDYHFSMSGKTYEILEKHFSDLLPKALKMANAGISLSEQEASVAAPFNSKVTNIACVSELLKEGRAALVTSFCMFKYMAMFGLIEYNNTLLLYWQRNIFGNNQFLVHDFAIMFVIFLTMSSTPAYHKLAPYRPPGQLLSPSMLLSVVYNVLFTVAMQTYAFLIVQNQPWYSDKDMYSQLLGSWVYRNVFEKLNCCDNYSASENELIKKRTKKNYESFENSTLWLITAVQFVILAFVFSKGKPFRQPIYTNYQTVSLSGPKLTFGPGKMLNDPEHVTQILLLVCMPTSWRIHMLVILVICLVVSFVVERNASMPIEHKEFILDNRKLWLALKRCLKLKPSSKYKILRATLDEDSEWPPLEKTIYENSNINEDKEKIYNNPVFEHEDAVTNGKIQKYMIEHN</sequence>
<feature type="compositionally biased region" description="Polar residues" evidence="15">
    <location>
        <begin position="1359"/>
        <end position="1371"/>
    </location>
</feature>
<dbReference type="CDD" id="cd07542">
    <property type="entry name" value="P-type_ATPase_cation"/>
    <property type="match status" value="1"/>
</dbReference>
<dbReference type="Proteomes" id="UP001295444">
    <property type="component" value="Chromosome 02"/>
</dbReference>
<feature type="transmembrane region" description="Helical" evidence="14">
    <location>
        <begin position="1762"/>
        <end position="1781"/>
    </location>
</feature>
<feature type="transmembrane region" description="Helical" evidence="14">
    <location>
        <begin position="1902"/>
        <end position="1922"/>
    </location>
</feature>
<feature type="compositionally biased region" description="Basic and acidic residues" evidence="15">
    <location>
        <begin position="1545"/>
        <end position="1561"/>
    </location>
</feature>
<feature type="transmembrane region" description="Helical" evidence="14">
    <location>
        <begin position="1938"/>
        <end position="1957"/>
    </location>
</feature>
<dbReference type="InterPro" id="IPR023214">
    <property type="entry name" value="HAD_sf"/>
</dbReference>
<evidence type="ECO:0000256" key="3">
    <source>
        <dbReference type="ARBA" id="ARBA00022553"/>
    </source>
</evidence>
<keyword evidence="5 14" id="KW-0479">Metal-binding</keyword>
<dbReference type="SFLD" id="SFLDF00027">
    <property type="entry name" value="p-type_atpase"/>
    <property type="match status" value="1"/>
</dbReference>
<dbReference type="InterPro" id="IPR059000">
    <property type="entry name" value="ATPase_P-type_domA"/>
</dbReference>
<proteinExistence type="inferred from homology"/>
<protein>
    <recommendedName>
        <fullName evidence="14">Cation-transporting ATPase</fullName>
        <ecNumber evidence="14">7.2.2.-</ecNumber>
    </recommendedName>
</protein>
<dbReference type="GO" id="GO:0046872">
    <property type="term" value="F:metal ion binding"/>
    <property type="evidence" value="ECO:0007669"/>
    <property type="project" value="UniProtKB-UniRule"/>
</dbReference>
<dbReference type="InterPro" id="IPR008250">
    <property type="entry name" value="ATPase_P-typ_transduc_dom_A_sf"/>
</dbReference>
<dbReference type="SFLD" id="SFLDG00002">
    <property type="entry name" value="C1.7:_P-type_atpase_like"/>
    <property type="match status" value="1"/>
</dbReference>
<evidence type="ECO:0000256" key="15">
    <source>
        <dbReference type="SAM" id="MobiDB-lite"/>
    </source>
</evidence>
<dbReference type="InterPro" id="IPR004014">
    <property type="entry name" value="ATPase_P-typ_cation-transptr_N"/>
</dbReference>
<comment type="similarity">
    <text evidence="2 14">Belongs to the cation transport ATPase (P-type) (TC 3.A.3) family. Type V subfamily.</text>
</comment>
<dbReference type="InterPro" id="IPR047819">
    <property type="entry name" value="P5A-ATPase_N"/>
</dbReference>
<feature type="transmembrane region" description="Helical" evidence="14">
    <location>
        <begin position="2253"/>
        <end position="2272"/>
    </location>
</feature>
<dbReference type="Gene3D" id="3.40.1110.10">
    <property type="entry name" value="Calcium-transporting ATPase, cytoplasmic domain N"/>
    <property type="match status" value="2"/>
</dbReference>
<feature type="transmembrane region" description="Helical" evidence="14">
    <location>
        <begin position="1063"/>
        <end position="1083"/>
    </location>
</feature>